<keyword evidence="5 10" id="KW-0808">Transferase</keyword>
<feature type="domain" description="DNA polymerase III beta sliding clamp N-terminal" evidence="11">
    <location>
        <begin position="1"/>
        <end position="126"/>
    </location>
</feature>
<dbReference type="GO" id="GO:0009360">
    <property type="term" value="C:DNA polymerase III complex"/>
    <property type="evidence" value="ECO:0007669"/>
    <property type="project" value="InterPro"/>
</dbReference>
<evidence type="ECO:0000256" key="2">
    <source>
        <dbReference type="ARBA" id="ARBA00010752"/>
    </source>
</evidence>
<dbReference type="GO" id="GO:0008408">
    <property type="term" value="F:3'-5' exonuclease activity"/>
    <property type="evidence" value="ECO:0007669"/>
    <property type="project" value="InterPro"/>
</dbReference>
<evidence type="ECO:0000259" key="11">
    <source>
        <dbReference type="Pfam" id="PF00712"/>
    </source>
</evidence>
<comment type="subcellular location">
    <subcellularLocation>
        <location evidence="1 10">Cytoplasm</location>
    </subcellularLocation>
</comment>
<evidence type="ECO:0000256" key="4">
    <source>
        <dbReference type="ARBA" id="ARBA00022490"/>
    </source>
</evidence>
<dbReference type="GO" id="GO:0003677">
    <property type="term" value="F:DNA binding"/>
    <property type="evidence" value="ECO:0007669"/>
    <property type="project" value="UniProtKB-UniRule"/>
</dbReference>
<organism evidence="14 16">
    <name type="scientific">Trichococcus ilyis</name>
    <dbReference type="NCBI Taxonomy" id="640938"/>
    <lineage>
        <taxon>Bacteria</taxon>
        <taxon>Bacillati</taxon>
        <taxon>Bacillota</taxon>
        <taxon>Bacilli</taxon>
        <taxon>Lactobacillales</taxon>
        <taxon>Carnobacteriaceae</taxon>
        <taxon>Trichococcus</taxon>
    </lineage>
</organism>
<dbReference type="PIRSF" id="PIRSF000804">
    <property type="entry name" value="DNA_pol_III_b"/>
    <property type="match status" value="1"/>
</dbReference>
<proteinExistence type="inferred from homology"/>
<evidence type="ECO:0000256" key="10">
    <source>
        <dbReference type="PIRNR" id="PIRNR000804"/>
    </source>
</evidence>
<dbReference type="CDD" id="cd00140">
    <property type="entry name" value="beta_clamp"/>
    <property type="match status" value="1"/>
</dbReference>
<dbReference type="Gene3D" id="3.10.150.10">
    <property type="entry name" value="DNA Polymerase III, subunit A, domain 2"/>
    <property type="match status" value="1"/>
</dbReference>
<dbReference type="PANTHER" id="PTHR30478:SF0">
    <property type="entry name" value="BETA SLIDING CLAMP"/>
    <property type="match status" value="1"/>
</dbReference>
<comment type="similarity">
    <text evidence="2 10">Belongs to the beta sliding clamp family.</text>
</comment>
<reference evidence="15 17" key="2">
    <citation type="submission" date="2016-10" db="EMBL/GenBank/DDBJ databases">
        <authorList>
            <person name="Varghese N."/>
            <person name="Submissions S."/>
        </authorList>
    </citation>
    <scope>NUCLEOTIDE SEQUENCE [LARGE SCALE GENOMIC DNA]</scope>
    <source>
        <strain evidence="15 17">DSM 22150</strain>
    </source>
</reference>
<dbReference type="Pfam" id="PF00712">
    <property type="entry name" value="DNA_pol3_beta"/>
    <property type="match status" value="1"/>
</dbReference>
<accession>A0A143YAH9</accession>
<evidence type="ECO:0000259" key="12">
    <source>
        <dbReference type="Pfam" id="PF02767"/>
    </source>
</evidence>
<dbReference type="Pfam" id="PF02768">
    <property type="entry name" value="DNA_pol3_beta_3"/>
    <property type="match status" value="1"/>
</dbReference>
<comment type="subunit">
    <text evidence="10">Forms a ring-shaped head-to-tail homodimer around DNA.</text>
</comment>
<keyword evidence="17" id="KW-1185">Reference proteome</keyword>
<evidence type="ECO:0000313" key="15">
    <source>
        <dbReference type="EMBL" id="SEJ59260.1"/>
    </source>
</evidence>
<name>A0A143YAH9_9LACT</name>
<dbReference type="RefSeq" id="WP_068621060.1">
    <property type="nucleotide sequence ID" value="NZ_FJNB01000002.1"/>
</dbReference>
<evidence type="ECO:0000313" key="16">
    <source>
        <dbReference type="Proteomes" id="UP000076878"/>
    </source>
</evidence>
<dbReference type="NCBIfam" id="TIGR00663">
    <property type="entry name" value="dnan"/>
    <property type="match status" value="1"/>
</dbReference>
<sequence length="383" mass="42346">MKFSINRQILIKHLSDVQRAISSRTTIPILTGVKISADENGIVLSGSDSDISIETLIPVSEENNQIEIHAKGGIVLPARFFSEIVKKLADEKITIEVKDHFQTNITSANASFTINGIDVNNYPNFPVIDSNEVITLPTALFKQVIQHTVIATSTQESRPILTGVNMTIKDGKLTAVATDSHRLSQRIISIAAPESQLEKTYNVIIPGKSLVELSRIVENQPTIEMMITENQVLFKAENVYFYSRLLEGYYPDTNRLIPTSSTTQIVLNAYDLLQATDRASLLSHEGKNNVVKLSIDSNKVELSGNSPEVGNVEESLTYASASGDPLVISFNPDYMKDALRTFGQQDVQVNFTSAVRPFTVVPADREDDNDNSFIQLITPVRTY</sequence>
<feature type="domain" description="DNA polymerase III beta sliding clamp C-terminal" evidence="13">
    <location>
        <begin position="255"/>
        <end position="366"/>
    </location>
</feature>
<evidence type="ECO:0000256" key="8">
    <source>
        <dbReference type="ARBA" id="ARBA00022932"/>
    </source>
</evidence>
<dbReference type="SUPFAM" id="SSF55979">
    <property type="entry name" value="DNA clamp"/>
    <property type="match status" value="3"/>
</dbReference>
<reference evidence="14 16" key="1">
    <citation type="submission" date="2016-02" db="EMBL/GenBank/DDBJ databases">
        <authorList>
            <person name="Wen L."/>
            <person name="He K."/>
            <person name="Yang H."/>
        </authorList>
    </citation>
    <scope>NUCLEOTIDE SEQUENCE [LARGE SCALE GENOMIC DNA]</scope>
    <source>
        <strain evidence="14">Trichococcus_R210</strain>
    </source>
</reference>
<dbReference type="GO" id="GO:0003887">
    <property type="term" value="F:DNA-directed DNA polymerase activity"/>
    <property type="evidence" value="ECO:0007669"/>
    <property type="project" value="UniProtKB-UniRule"/>
</dbReference>
<evidence type="ECO:0000256" key="1">
    <source>
        <dbReference type="ARBA" id="ARBA00004496"/>
    </source>
</evidence>
<gene>
    <name evidence="15" type="ORF">SAMN05216375_11854</name>
    <name evidence="14" type="ORF">TR210_419</name>
</gene>
<dbReference type="EMBL" id="FJNB01000002">
    <property type="protein sequence ID" value="CZQ85022.1"/>
    <property type="molecule type" value="Genomic_DNA"/>
</dbReference>
<evidence type="ECO:0000256" key="9">
    <source>
        <dbReference type="ARBA" id="ARBA00023125"/>
    </source>
</evidence>
<keyword evidence="7 10" id="KW-0235">DNA replication</keyword>
<dbReference type="InterPro" id="IPR022634">
    <property type="entry name" value="DNA_polIII_beta_N"/>
</dbReference>
<dbReference type="SMART" id="SM00480">
    <property type="entry name" value="POL3Bc"/>
    <property type="match status" value="1"/>
</dbReference>
<dbReference type="EMBL" id="FNYT01000018">
    <property type="protein sequence ID" value="SEJ59260.1"/>
    <property type="molecule type" value="Genomic_DNA"/>
</dbReference>
<dbReference type="InterPro" id="IPR046938">
    <property type="entry name" value="DNA_clamp_sf"/>
</dbReference>
<keyword evidence="8 10" id="KW-0239">DNA-directed DNA polymerase</keyword>
<dbReference type="GO" id="GO:0005737">
    <property type="term" value="C:cytoplasm"/>
    <property type="evidence" value="ECO:0007669"/>
    <property type="project" value="UniProtKB-SubCell"/>
</dbReference>
<dbReference type="OrthoDB" id="8421503at2"/>
<keyword evidence="6 10" id="KW-0548">Nucleotidyltransferase</keyword>
<dbReference type="GO" id="GO:0006271">
    <property type="term" value="P:DNA strand elongation involved in DNA replication"/>
    <property type="evidence" value="ECO:0007669"/>
    <property type="project" value="TreeGrafter"/>
</dbReference>
<keyword evidence="4 10" id="KW-0963">Cytoplasm</keyword>
<dbReference type="InterPro" id="IPR022635">
    <property type="entry name" value="DNA_polIII_beta_C"/>
</dbReference>
<comment type="function">
    <text evidence="10">Confers DNA tethering and processivity to DNA polymerases and other proteins. Acts as a clamp, forming a ring around DNA (a reaction catalyzed by the clamp-loading complex) which diffuses in an ATP-independent manner freely and bidirectionally along dsDNA. Initially characterized for its ability to contact the catalytic subunit of DNA polymerase III (Pol III), a complex, multichain enzyme responsible for most of the replicative synthesis in bacteria; Pol III exhibits 3'-5' exonuclease proofreading activity. The beta chain is required for initiation of replication as well as for processivity of DNA replication.</text>
</comment>
<feature type="domain" description="DNA polymerase III beta sliding clamp central" evidence="12">
    <location>
        <begin position="135"/>
        <end position="252"/>
    </location>
</feature>
<dbReference type="Gene3D" id="3.70.10.10">
    <property type="match status" value="1"/>
</dbReference>
<dbReference type="Proteomes" id="UP000199280">
    <property type="component" value="Unassembled WGS sequence"/>
</dbReference>
<evidence type="ECO:0000313" key="14">
    <source>
        <dbReference type="EMBL" id="CZQ85022.1"/>
    </source>
</evidence>
<dbReference type="Pfam" id="PF02767">
    <property type="entry name" value="DNA_pol3_beta_2"/>
    <property type="match status" value="1"/>
</dbReference>
<dbReference type="InterPro" id="IPR022637">
    <property type="entry name" value="DNA_polIII_beta_cen"/>
</dbReference>
<dbReference type="AlphaFoldDB" id="A0A143YAH9"/>
<dbReference type="Proteomes" id="UP000076878">
    <property type="component" value="Unassembled WGS sequence"/>
</dbReference>
<dbReference type="STRING" id="640938.TR210_419"/>
<dbReference type="InterPro" id="IPR001001">
    <property type="entry name" value="DNA_polIII_beta"/>
</dbReference>
<evidence type="ECO:0000256" key="3">
    <source>
        <dbReference type="ARBA" id="ARBA00021035"/>
    </source>
</evidence>
<evidence type="ECO:0000256" key="6">
    <source>
        <dbReference type="ARBA" id="ARBA00022695"/>
    </source>
</evidence>
<evidence type="ECO:0000256" key="7">
    <source>
        <dbReference type="ARBA" id="ARBA00022705"/>
    </source>
</evidence>
<evidence type="ECO:0000259" key="13">
    <source>
        <dbReference type="Pfam" id="PF02768"/>
    </source>
</evidence>
<dbReference type="PANTHER" id="PTHR30478">
    <property type="entry name" value="DNA POLYMERASE III SUBUNIT BETA"/>
    <property type="match status" value="1"/>
</dbReference>
<evidence type="ECO:0000256" key="5">
    <source>
        <dbReference type="ARBA" id="ARBA00022679"/>
    </source>
</evidence>
<protein>
    <recommendedName>
        <fullName evidence="3 10">Beta sliding clamp</fullName>
    </recommendedName>
</protein>
<evidence type="ECO:0000313" key="17">
    <source>
        <dbReference type="Proteomes" id="UP000199280"/>
    </source>
</evidence>
<keyword evidence="9" id="KW-0238">DNA-binding</keyword>